<evidence type="ECO:0000313" key="6">
    <source>
        <dbReference type="EMBL" id="MFC5751906.1"/>
    </source>
</evidence>
<dbReference type="InterPro" id="IPR036390">
    <property type="entry name" value="WH_DNA-bd_sf"/>
</dbReference>
<comment type="caution">
    <text evidence="6">The sequence shown here is derived from an EMBL/GenBank/DDBJ whole genome shotgun (WGS) entry which is preliminary data.</text>
</comment>
<dbReference type="RefSeq" id="WP_378287868.1">
    <property type="nucleotide sequence ID" value="NZ_JBHSON010000077.1"/>
</dbReference>
<dbReference type="EMBL" id="JBHSON010000077">
    <property type="protein sequence ID" value="MFC5751906.1"/>
    <property type="molecule type" value="Genomic_DNA"/>
</dbReference>
<dbReference type="InterPro" id="IPR011711">
    <property type="entry name" value="GntR_C"/>
</dbReference>
<dbReference type="InterPro" id="IPR036388">
    <property type="entry name" value="WH-like_DNA-bd_sf"/>
</dbReference>
<evidence type="ECO:0000256" key="1">
    <source>
        <dbReference type="ARBA" id="ARBA00023015"/>
    </source>
</evidence>
<evidence type="ECO:0000256" key="3">
    <source>
        <dbReference type="ARBA" id="ARBA00023163"/>
    </source>
</evidence>
<organism evidence="6 7">
    <name type="scientific">Actinomadura rugatobispora</name>
    <dbReference type="NCBI Taxonomy" id="1994"/>
    <lineage>
        <taxon>Bacteria</taxon>
        <taxon>Bacillati</taxon>
        <taxon>Actinomycetota</taxon>
        <taxon>Actinomycetes</taxon>
        <taxon>Streptosporangiales</taxon>
        <taxon>Thermomonosporaceae</taxon>
        <taxon>Actinomadura</taxon>
    </lineage>
</organism>
<dbReference type="PROSITE" id="PS50949">
    <property type="entry name" value="HTH_GNTR"/>
    <property type="match status" value="1"/>
</dbReference>
<dbReference type="InterPro" id="IPR022689">
    <property type="entry name" value="Iron_dep_repressor"/>
</dbReference>
<dbReference type="Pfam" id="PF07729">
    <property type="entry name" value="FCD"/>
    <property type="match status" value="1"/>
</dbReference>
<keyword evidence="7" id="KW-1185">Reference proteome</keyword>
<feature type="region of interest" description="Disordered" evidence="4">
    <location>
        <begin position="1"/>
        <end position="20"/>
    </location>
</feature>
<feature type="domain" description="HTH gntR-type" evidence="5">
    <location>
        <begin position="32"/>
        <end position="99"/>
    </location>
</feature>
<accession>A0ABW1A8S3</accession>
<dbReference type="CDD" id="cd07377">
    <property type="entry name" value="WHTH_GntR"/>
    <property type="match status" value="1"/>
</dbReference>
<dbReference type="Gene3D" id="1.10.10.10">
    <property type="entry name" value="Winged helix-like DNA-binding domain superfamily/Winged helix DNA-binding domain"/>
    <property type="match status" value="1"/>
</dbReference>
<dbReference type="InterPro" id="IPR008920">
    <property type="entry name" value="TF_FadR/GntR_C"/>
</dbReference>
<dbReference type="PANTHER" id="PTHR43537">
    <property type="entry name" value="TRANSCRIPTIONAL REGULATOR, GNTR FAMILY"/>
    <property type="match status" value="1"/>
</dbReference>
<evidence type="ECO:0000256" key="4">
    <source>
        <dbReference type="SAM" id="MobiDB-lite"/>
    </source>
</evidence>
<keyword evidence="2" id="KW-0238">DNA-binding</keyword>
<dbReference type="SUPFAM" id="SSF48008">
    <property type="entry name" value="GntR ligand-binding domain-like"/>
    <property type="match status" value="1"/>
</dbReference>
<proteinExistence type="predicted"/>
<keyword evidence="1" id="KW-0805">Transcription regulation</keyword>
<dbReference type="SMART" id="SM00529">
    <property type="entry name" value="HTH_DTXR"/>
    <property type="match status" value="1"/>
</dbReference>
<name>A0ABW1A8S3_9ACTN</name>
<dbReference type="InterPro" id="IPR000524">
    <property type="entry name" value="Tscrpt_reg_HTH_GntR"/>
</dbReference>
<evidence type="ECO:0000259" key="5">
    <source>
        <dbReference type="PROSITE" id="PS50949"/>
    </source>
</evidence>
<dbReference type="SMART" id="SM00895">
    <property type="entry name" value="FCD"/>
    <property type="match status" value="1"/>
</dbReference>
<dbReference type="PRINTS" id="PR00035">
    <property type="entry name" value="HTHGNTR"/>
</dbReference>
<gene>
    <name evidence="6" type="ORF">ACFPZN_40390</name>
</gene>
<protein>
    <submittedName>
        <fullName evidence="6">GntR family transcriptional regulator</fullName>
    </submittedName>
</protein>
<dbReference type="SMART" id="SM00345">
    <property type="entry name" value="HTH_GNTR"/>
    <property type="match status" value="1"/>
</dbReference>
<evidence type="ECO:0000313" key="7">
    <source>
        <dbReference type="Proteomes" id="UP001596074"/>
    </source>
</evidence>
<sequence>MAGDDTERTTARTDGRRGSDFLDLSLSGGNARPVREQVTDVLRRAILELQIKPGRRLVERELMERLNVSRATVREALRELTSEGLVEVVPNRGAVVAAPTVEEASDLYEARAAVEGLLVRLFTERAARSQMIKLEAAMEAFAEATVEYSDDPVTMLQIKDEFIQVIFTGAGSPVIQRLAEGLRGRVRLLRVKAISAGYPTSASELREIVAAVRSGDGDEAARLYSRHILGSKSRAFTALRDTEEESG</sequence>
<reference evidence="7" key="1">
    <citation type="journal article" date="2019" name="Int. J. Syst. Evol. Microbiol.">
        <title>The Global Catalogue of Microorganisms (GCM) 10K type strain sequencing project: providing services to taxonomists for standard genome sequencing and annotation.</title>
        <authorList>
            <consortium name="The Broad Institute Genomics Platform"/>
            <consortium name="The Broad Institute Genome Sequencing Center for Infectious Disease"/>
            <person name="Wu L."/>
            <person name="Ma J."/>
        </authorList>
    </citation>
    <scope>NUCLEOTIDE SEQUENCE [LARGE SCALE GENOMIC DNA]</scope>
    <source>
        <strain evidence="7">KCTC 42087</strain>
    </source>
</reference>
<dbReference type="Proteomes" id="UP001596074">
    <property type="component" value="Unassembled WGS sequence"/>
</dbReference>
<dbReference type="SUPFAM" id="SSF46785">
    <property type="entry name" value="Winged helix' DNA-binding domain"/>
    <property type="match status" value="1"/>
</dbReference>
<dbReference type="PANTHER" id="PTHR43537:SF24">
    <property type="entry name" value="GLUCONATE OPERON TRANSCRIPTIONAL REPRESSOR"/>
    <property type="match status" value="1"/>
</dbReference>
<dbReference type="Pfam" id="PF00392">
    <property type="entry name" value="GntR"/>
    <property type="match status" value="1"/>
</dbReference>
<keyword evidence="3" id="KW-0804">Transcription</keyword>
<evidence type="ECO:0000256" key="2">
    <source>
        <dbReference type="ARBA" id="ARBA00023125"/>
    </source>
</evidence>
<dbReference type="Gene3D" id="1.20.120.530">
    <property type="entry name" value="GntR ligand-binding domain-like"/>
    <property type="match status" value="1"/>
</dbReference>